<evidence type="ECO:0000313" key="3">
    <source>
        <dbReference type="EMBL" id="SER36297.1"/>
    </source>
</evidence>
<proteinExistence type="predicted"/>
<accession>A0A1H9NKM5</accession>
<protein>
    <submittedName>
        <fullName evidence="3">Pimeloyl-ACP methyl ester carboxylesterase</fullName>
    </submittedName>
</protein>
<keyword evidence="4" id="KW-1185">Reference proteome</keyword>
<name>A0A1H9NKM5_9EURY</name>
<dbReference type="EMBL" id="FOFD01000005">
    <property type="protein sequence ID" value="SER36297.1"/>
    <property type="molecule type" value="Genomic_DNA"/>
</dbReference>
<sequence length="455" mass="51232">MPNETLASDEWWSEYQGVVNSDPEMTLHGRDAFDENFVVGIGEEHFLVEMQGGEVQDVRTPGLDDAWSFGVVGPREAWEEFVSEVPSPHHNEVFASFYRTAVKGEEGYFDLIGNHEAIFQNFRPFQRALDLMRTAHNGGQPRTEGSNRPEEVTDEPITGQYVTVDLDGVDHRIYYEAAGPTDGIPLLCQHTAGCNNQQWRHVLNDPEITEHFRVVAYDLPRHGKSVPPSSESWWADQYDLTAERFTDTIVSIADALELEDPVFIGSSMGGTITLELADWYPERFRALIGLEAGLFTPGFYIQWLDHPHVNANDVNSHATWGLMAPHGPEWARRETLYLYEQGANGVLKGDLHYYSTDHDYSESADDIDATQVRMYLMNGEYDYLTNPDDAREAAAAIGDGATAHEMKATGHFPMSERPELFRAYLKPVLDDIRGVRDEPVPDVFAPEDFGVEANK</sequence>
<dbReference type="AlphaFoldDB" id="A0A1H9NKM5"/>
<dbReference type="Proteomes" id="UP000199114">
    <property type="component" value="Unassembled WGS sequence"/>
</dbReference>
<dbReference type="PRINTS" id="PR00111">
    <property type="entry name" value="ABHYDROLASE"/>
</dbReference>
<organism evidence="3 4">
    <name type="scientific">Natrinema salaciae</name>
    <dbReference type="NCBI Taxonomy" id="1186196"/>
    <lineage>
        <taxon>Archaea</taxon>
        <taxon>Methanobacteriati</taxon>
        <taxon>Methanobacteriota</taxon>
        <taxon>Stenosarchaea group</taxon>
        <taxon>Halobacteria</taxon>
        <taxon>Halobacteriales</taxon>
        <taxon>Natrialbaceae</taxon>
        <taxon>Natrinema</taxon>
    </lineage>
</organism>
<feature type="domain" description="AB hydrolase-1" evidence="2">
    <location>
        <begin position="190"/>
        <end position="422"/>
    </location>
</feature>
<dbReference type="InterPro" id="IPR029058">
    <property type="entry name" value="AB_hydrolase_fold"/>
</dbReference>
<evidence type="ECO:0000256" key="1">
    <source>
        <dbReference type="SAM" id="MobiDB-lite"/>
    </source>
</evidence>
<evidence type="ECO:0000259" key="2">
    <source>
        <dbReference type="Pfam" id="PF12697"/>
    </source>
</evidence>
<dbReference type="Pfam" id="PF12697">
    <property type="entry name" value="Abhydrolase_6"/>
    <property type="match status" value="1"/>
</dbReference>
<dbReference type="InterPro" id="IPR000073">
    <property type="entry name" value="AB_hydrolase_1"/>
</dbReference>
<gene>
    <name evidence="3" type="ORF">SAMN04489841_3633</name>
</gene>
<evidence type="ECO:0000313" key="4">
    <source>
        <dbReference type="Proteomes" id="UP000199114"/>
    </source>
</evidence>
<dbReference type="Gene3D" id="3.40.50.1820">
    <property type="entry name" value="alpha/beta hydrolase"/>
    <property type="match status" value="1"/>
</dbReference>
<dbReference type="SUPFAM" id="SSF53474">
    <property type="entry name" value="alpha/beta-Hydrolases"/>
    <property type="match status" value="1"/>
</dbReference>
<dbReference type="STRING" id="1186196.SAMN04489841_3633"/>
<feature type="region of interest" description="Disordered" evidence="1">
    <location>
        <begin position="135"/>
        <end position="154"/>
    </location>
</feature>
<dbReference type="RefSeq" id="WP_090620125.1">
    <property type="nucleotide sequence ID" value="NZ_FOFD01000005.1"/>
</dbReference>
<dbReference type="PANTHER" id="PTHR43798">
    <property type="entry name" value="MONOACYLGLYCEROL LIPASE"/>
    <property type="match status" value="1"/>
</dbReference>
<dbReference type="InterPro" id="IPR050266">
    <property type="entry name" value="AB_hydrolase_sf"/>
</dbReference>
<reference evidence="4" key="1">
    <citation type="submission" date="2016-10" db="EMBL/GenBank/DDBJ databases">
        <authorList>
            <person name="Varghese N."/>
            <person name="Submissions S."/>
        </authorList>
    </citation>
    <scope>NUCLEOTIDE SEQUENCE [LARGE SCALE GENOMIC DNA]</scope>
    <source>
        <strain evidence="4">DSM 25055</strain>
    </source>
</reference>